<evidence type="ECO:0000313" key="1">
    <source>
        <dbReference type="EMBL" id="MBC1794804.1"/>
    </source>
</evidence>
<organism evidence="1 2">
    <name type="scientific">Listeria booriae</name>
    <dbReference type="NCBI Taxonomy" id="1552123"/>
    <lineage>
        <taxon>Bacteria</taxon>
        <taxon>Bacillati</taxon>
        <taxon>Bacillota</taxon>
        <taxon>Bacilli</taxon>
        <taxon>Bacillales</taxon>
        <taxon>Listeriaceae</taxon>
        <taxon>Listeria</taxon>
    </lineage>
</organism>
<proteinExistence type="predicted"/>
<dbReference type="RefSeq" id="WP_185489037.1">
    <property type="nucleotide sequence ID" value="NZ_JAARVC010000007.1"/>
</dbReference>
<accession>A0A7X1CN34</accession>
<dbReference type="EMBL" id="JAARVG010000017">
    <property type="protein sequence ID" value="MBC1794804.1"/>
    <property type="molecule type" value="Genomic_DNA"/>
</dbReference>
<protein>
    <submittedName>
        <fullName evidence="1">Uncharacterized protein</fullName>
    </submittedName>
</protein>
<evidence type="ECO:0000313" key="2">
    <source>
        <dbReference type="Proteomes" id="UP000539064"/>
    </source>
</evidence>
<gene>
    <name evidence="1" type="ORF">HCA52_15320</name>
</gene>
<comment type="caution">
    <text evidence="1">The sequence shown here is derived from an EMBL/GenBank/DDBJ whole genome shotgun (WGS) entry which is preliminary data.</text>
</comment>
<reference evidence="1 2" key="1">
    <citation type="submission" date="2020-03" db="EMBL/GenBank/DDBJ databases">
        <title>Soil Listeria distribution.</title>
        <authorList>
            <person name="Liao J."/>
            <person name="Wiedmann M."/>
        </authorList>
    </citation>
    <scope>NUCLEOTIDE SEQUENCE [LARGE SCALE GENOMIC DNA]</scope>
    <source>
        <strain evidence="1 2">FSL L7-0978</strain>
    </source>
</reference>
<sequence length="94" mass="10141">MSNSIEINPTVLESEVAYLKSLLTSKIVITQDISSSGQAADSVKLLLDYIVTLESSLDTLIKNTADFLDNARDSYIDVDEESGAILSKLLEGTS</sequence>
<dbReference type="Proteomes" id="UP000539064">
    <property type="component" value="Unassembled WGS sequence"/>
</dbReference>
<dbReference type="PROSITE" id="PS50097">
    <property type="entry name" value="BTB"/>
    <property type="match status" value="1"/>
</dbReference>
<dbReference type="InterPro" id="IPR000210">
    <property type="entry name" value="BTB/POZ_dom"/>
</dbReference>
<name>A0A7X1CN34_9LIST</name>
<dbReference type="AlphaFoldDB" id="A0A7X1CN34"/>